<dbReference type="AlphaFoldDB" id="A0A917BIF8"/>
<evidence type="ECO:0000256" key="2">
    <source>
        <dbReference type="ARBA" id="ARBA00005381"/>
    </source>
</evidence>
<keyword evidence="5 8" id="KW-1133">Transmembrane helix</keyword>
<evidence type="ECO:0000256" key="7">
    <source>
        <dbReference type="SAM" id="MobiDB-lite"/>
    </source>
</evidence>
<evidence type="ECO:0000313" key="12">
    <source>
        <dbReference type="Proteomes" id="UP000649179"/>
    </source>
</evidence>
<proteinExistence type="inferred from homology"/>
<evidence type="ECO:0000256" key="3">
    <source>
        <dbReference type="ARBA" id="ARBA00022475"/>
    </source>
</evidence>
<feature type="transmembrane region" description="Helical" evidence="8">
    <location>
        <begin position="76"/>
        <end position="96"/>
    </location>
</feature>
<feature type="region of interest" description="Disordered" evidence="7">
    <location>
        <begin position="1"/>
        <end position="21"/>
    </location>
</feature>
<dbReference type="GO" id="GO:0004016">
    <property type="term" value="F:adenylate cyclase activity"/>
    <property type="evidence" value="ECO:0007669"/>
    <property type="project" value="UniProtKB-ARBA"/>
</dbReference>
<dbReference type="InterPro" id="IPR050697">
    <property type="entry name" value="Adenylyl/Guanylyl_Cyclase_3/4"/>
</dbReference>
<keyword evidence="12" id="KW-1185">Reference proteome</keyword>
<feature type="region of interest" description="Disordered" evidence="7">
    <location>
        <begin position="495"/>
        <end position="527"/>
    </location>
</feature>
<accession>A0A917BIF8</accession>
<dbReference type="PANTHER" id="PTHR43081">
    <property type="entry name" value="ADENYLATE CYCLASE, TERMINAL-DIFFERENTIATION SPECIFIC-RELATED"/>
    <property type="match status" value="1"/>
</dbReference>
<feature type="domain" description="Guanylate cyclase" evidence="9">
    <location>
        <begin position="349"/>
        <end position="473"/>
    </location>
</feature>
<dbReference type="Proteomes" id="UP000649179">
    <property type="component" value="Unassembled WGS sequence"/>
</dbReference>
<evidence type="ECO:0000256" key="8">
    <source>
        <dbReference type="SAM" id="Phobius"/>
    </source>
</evidence>
<dbReference type="GO" id="GO:0035556">
    <property type="term" value="P:intracellular signal transduction"/>
    <property type="evidence" value="ECO:0007669"/>
    <property type="project" value="InterPro"/>
</dbReference>
<dbReference type="PANTHER" id="PTHR43081:SF17">
    <property type="entry name" value="BLL5647 PROTEIN"/>
    <property type="match status" value="1"/>
</dbReference>
<dbReference type="EMBL" id="BMKQ01000001">
    <property type="protein sequence ID" value="GGF44029.1"/>
    <property type="molecule type" value="Genomic_DNA"/>
</dbReference>
<dbReference type="Pfam" id="PF00672">
    <property type="entry name" value="HAMP"/>
    <property type="match status" value="1"/>
</dbReference>
<dbReference type="InterPro" id="IPR003660">
    <property type="entry name" value="HAMP_dom"/>
</dbReference>
<dbReference type="Pfam" id="PF00211">
    <property type="entry name" value="Guanylate_cyc"/>
    <property type="match status" value="1"/>
</dbReference>
<evidence type="ECO:0000259" key="10">
    <source>
        <dbReference type="PROSITE" id="PS50885"/>
    </source>
</evidence>
<reference evidence="11" key="2">
    <citation type="submission" date="2020-09" db="EMBL/GenBank/DDBJ databases">
        <authorList>
            <person name="Sun Q."/>
            <person name="Zhou Y."/>
        </authorList>
    </citation>
    <scope>NUCLEOTIDE SEQUENCE</scope>
    <source>
        <strain evidence="11">CGMCC 1.16067</strain>
    </source>
</reference>
<evidence type="ECO:0000256" key="1">
    <source>
        <dbReference type="ARBA" id="ARBA00004651"/>
    </source>
</evidence>
<feature type="compositionally biased region" description="Basic and acidic residues" evidence="7">
    <location>
        <begin position="497"/>
        <end position="515"/>
    </location>
</feature>
<keyword evidence="6 8" id="KW-0472">Membrane</keyword>
<dbReference type="CDD" id="cd07302">
    <property type="entry name" value="CHD"/>
    <property type="match status" value="1"/>
</dbReference>
<feature type="transmembrane region" description="Helical" evidence="8">
    <location>
        <begin position="157"/>
        <end position="177"/>
    </location>
</feature>
<dbReference type="Gene3D" id="6.10.340.10">
    <property type="match status" value="1"/>
</dbReference>
<dbReference type="PROSITE" id="PS50125">
    <property type="entry name" value="GUANYLATE_CYCLASE_2"/>
    <property type="match status" value="1"/>
</dbReference>
<sequence length="527" mass="55532">MATTTEESAEEGGTARTPFGSLLLGGSEQSPMQLRVRLQTLLTVLLSTTNAIGAGIVFVMATLVVPAPRASDATTLALAIAVPVYVVLAVGAGAVWGTRAGLRSLRWVIDQRRPDEAERRTALRLPWRLTRIQAAFWTAAVVLFTALNLLIQPARALSSGVSIAIAGLMVSATAYLLSEFAFRPIAALALADHSPSATTGFGIRQRMILFWGLGTAAPVVGLLATAVLALGGQDVTVRRLSVTILSLGGVVLVFGLLITYLNSRAVVEPILSVRDALLKVDDGDLDAQVAVYDGTELGMLQSGFNQTVAGLRERERLRDLFGRHVGRDVAAQAAQLADVELGGEARTVSVLFVDLVGSTGFAAERDPGEVVEMLNRFFGVVVQEVDRHEGLVNKFIGDAVLAVFGAPVELDDHASAALAAARAMARRLREEVTEIGCGIGVATGEAVAGNVGDESRFEYTVIGDAVNSASRLTDLAKDVPGGVLAARVSVDAATQDEASHWSDHEPVTLRGRNEPTETSVLADPEED</sequence>
<feature type="transmembrane region" description="Helical" evidence="8">
    <location>
        <begin position="134"/>
        <end position="151"/>
    </location>
</feature>
<evidence type="ECO:0000256" key="6">
    <source>
        <dbReference type="ARBA" id="ARBA00023136"/>
    </source>
</evidence>
<dbReference type="SMART" id="SM00304">
    <property type="entry name" value="HAMP"/>
    <property type="match status" value="1"/>
</dbReference>
<dbReference type="Gene3D" id="3.30.70.1230">
    <property type="entry name" value="Nucleotide cyclase"/>
    <property type="match status" value="1"/>
</dbReference>
<comment type="similarity">
    <text evidence="2">Belongs to the adenylyl cyclase class-3 family.</text>
</comment>
<feature type="transmembrane region" description="Helical" evidence="8">
    <location>
        <begin position="41"/>
        <end position="64"/>
    </location>
</feature>
<name>A0A917BIF8_9ACTN</name>
<dbReference type="InterPro" id="IPR029787">
    <property type="entry name" value="Nucleotide_cyclase"/>
</dbReference>
<evidence type="ECO:0000313" key="11">
    <source>
        <dbReference type="EMBL" id="GGF44029.1"/>
    </source>
</evidence>
<dbReference type="SMART" id="SM00044">
    <property type="entry name" value="CYCc"/>
    <property type="match status" value="1"/>
</dbReference>
<dbReference type="PROSITE" id="PS50885">
    <property type="entry name" value="HAMP"/>
    <property type="match status" value="1"/>
</dbReference>
<keyword evidence="4 8" id="KW-0812">Transmembrane</keyword>
<keyword evidence="3" id="KW-1003">Cell membrane</keyword>
<evidence type="ECO:0000256" key="5">
    <source>
        <dbReference type="ARBA" id="ARBA00022989"/>
    </source>
</evidence>
<comment type="subcellular location">
    <subcellularLocation>
        <location evidence="1">Cell membrane</location>
        <topology evidence="1">Multi-pass membrane protein</topology>
    </subcellularLocation>
</comment>
<feature type="transmembrane region" description="Helical" evidence="8">
    <location>
        <begin position="242"/>
        <end position="261"/>
    </location>
</feature>
<evidence type="ECO:0000259" key="9">
    <source>
        <dbReference type="PROSITE" id="PS50125"/>
    </source>
</evidence>
<dbReference type="RefSeq" id="WP_229660722.1">
    <property type="nucleotide sequence ID" value="NZ_BMKQ01000001.1"/>
</dbReference>
<protein>
    <submittedName>
        <fullName evidence="11">Adenylate cyclase</fullName>
    </submittedName>
</protein>
<dbReference type="InterPro" id="IPR001054">
    <property type="entry name" value="A/G_cyclase"/>
</dbReference>
<feature type="domain" description="HAMP" evidence="10">
    <location>
        <begin position="264"/>
        <end position="316"/>
    </location>
</feature>
<dbReference type="GO" id="GO:0006171">
    <property type="term" value="P:cAMP biosynthetic process"/>
    <property type="evidence" value="ECO:0007669"/>
    <property type="project" value="TreeGrafter"/>
</dbReference>
<reference evidence="11" key="1">
    <citation type="journal article" date="2014" name="Int. J. Syst. Evol. Microbiol.">
        <title>Complete genome sequence of Corynebacterium casei LMG S-19264T (=DSM 44701T), isolated from a smear-ripened cheese.</title>
        <authorList>
            <consortium name="US DOE Joint Genome Institute (JGI-PGF)"/>
            <person name="Walter F."/>
            <person name="Albersmeier A."/>
            <person name="Kalinowski J."/>
            <person name="Ruckert C."/>
        </authorList>
    </citation>
    <scope>NUCLEOTIDE SEQUENCE</scope>
    <source>
        <strain evidence="11">CGMCC 1.16067</strain>
    </source>
</reference>
<feature type="transmembrane region" description="Helical" evidence="8">
    <location>
        <begin position="208"/>
        <end position="230"/>
    </location>
</feature>
<dbReference type="SUPFAM" id="SSF158472">
    <property type="entry name" value="HAMP domain-like"/>
    <property type="match status" value="1"/>
</dbReference>
<dbReference type="CDD" id="cd06225">
    <property type="entry name" value="HAMP"/>
    <property type="match status" value="1"/>
</dbReference>
<dbReference type="GO" id="GO:0005886">
    <property type="term" value="C:plasma membrane"/>
    <property type="evidence" value="ECO:0007669"/>
    <property type="project" value="UniProtKB-SubCell"/>
</dbReference>
<comment type="caution">
    <text evidence="11">The sequence shown here is derived from an EMBL/GenBank/DDBJ whole genome shotgun (WGS) entry which is preliminary data.</text>
</comment>
<organism evidence="11 12">
    <name type="scientific">Marmoricola endophyticus</name>
    <dbReference type="NCBI Taxonomy" id="2040280"/>
    <lineage>
        <taxon>Bacteria</taxon>
        <taxon>Bacillati</taxon>
        <taxon>Actinomycetota</taxon>
        <taxon>Actinomycetes</taxon>
        <taxon>Propionibacteriales</taxon>
        <taxon>Nocardioidaceae</taxon>
        <taxon>Marmoricola</taxon>
    </lineage>
</organism>
<feature type="compositionally biased region" description="Low complexity" evidence="7">
    <location>
        <begin position="1"/>
        <end position="15"/>
    </location>
</feature>
<evidence type="ECO:0000256" key="4">
    <source>
        <dbReference type="ARBA" id="ARBA00022692"/>
    </source>
</evidence>
<dbReference type="SUPFAM" id="SSF55073">
    <property type="entry name" value="Nucleotide cyclase"/>
    <property type="match status" value="1"/>
</dbReference>
<gene>
    <name evidence="11" type="ORF">GCM10011519_17310</name>
</gene>